<keyword evidence="3 8" id="KW-1003">Cell membrane</keyword>
<dbReference type="NCBIfam" id="TIGR03426">
    <property type="entry name" value="shape_MreD"/>
    <property type="match status" value="1"/>
</dbReference>
<keyword evidence="11" id="KW-1185">Reference proteome</keyword>
<feature type="transmembrane region" description="Helical" evidence="9">
    <location>
        <begin position="68"/>
        <end position="92"/>
    </location>
</feature>
<gene>
    <name evidence="10" type="ordered locus">swp_0508</name>
</gene>
<evidence type="ECO:0000256" key="8">
    <source>
        <dbReference type="PIRNR" id="PIRNR018472"/>
    </source>
</evidence>
<evidence type="ECO:0000256" key="4">
    <source>
        <dbReference type="ARBA" id="ARBA00022692"/>
    </source>
</evidence>
<reference evidence="10 11" key="1">
    <citation type="journal article" date="2008" name="PLoS ONE">
        <title>Environmental adaptation: genomic analysis of the piezotolerant and psychrotolerant deep-sea iron reducing bacterium Shewanella piezotolerans WP3.</title>
        <authorList>
            <person name="Wang F."/>
            <person name="Wang J."/>
            <person name="Jian H."/>
            <person name="Zhang B."/>
            <person name="Li S."/>
            <person name="Wang F."/>
            <person name="Zeng X."/>
            <person name="Gao L."/>
            <person name="Bartlett D.H."/>
            <person name="Yu J."/>
            <person name="Hu S."/>
            <person name="Xiao X."/>
        </authorList>
    </citation>
    <scope>NUCLEOTIDE SEQUENCE [LARGE SCALE GENOMIC DNA]</scope>
    <source>
        <strain evidence="11">WP3 / JCM 13877</strain>
    </source>
</reference>
<dbReference type="PANTHER" id="PTHR37484">
    <property type="entry name" value="ROD SHAPE-DETERMINING PROTEIN MRED"/>
    <property type="match status" value="1"/>
</dbReference>
<evidence type="ECO:0000256" key="1">
    <source>
        <dbReference type="ARBA" id="ARBA00004651"/>
    </source>
</evidence>
<comment type="subcellular location">
    <subcellularLocation>
        <location evidence="8">Cell inner membrane</location>
    </subcellularLocation>
    <subcellularLocation>
        <location evidence="1">Cell membrane</location>
        <topology evidence="1">Multi-pass membrane protein</topology>
    </subcellularLocation>
</comment>
<dbReference type="Pfam" id="PF04093">
    <property type="entry name" value="MreD"/>
    <property type="match status" value="1"/>
</dbReference>
<keyword evidence="6 9" id="KW-1133">Transmembrane helix</keyword>
<dbReference type="PANTHER" id="PTHR37484:SF1">
    <property type="entry name" value="ROD SHAPE-DETERMINING PROTEIN MRED"/>
    <property type="match status" value="1"/>
</dbReference>
<comment type="similarity">
    <text evidence="2 8">Belongs to the MreD family.</text>
</comment>
<dbReference type="InterPro" id="IPR007227">
    <property type="entry name" value="Cell_shape_determining_MreD"/>
</dbReference>
<dbReference type="PIRSF" id="PIRSF018472">
    <property type="entry name" value="MreD_proteobac"/>
    <property type="match status" value="1"/>
</dbReference>
<accession>B8CI60</accession>
<evidence type="ECO:0000313" key="11">
    <source>
        <dbReference type="Proteomes" id="UP000000753"/>
    </source>
</evidence>
<feature type="transmembrane region" description="Helical" evidence="9">
    <location>
        <begin position="134"/>
        <end position="152"/>
    </location>
</feature>
<keyword evidence="5 8" id="KW-0133">Cell shape</keyword>
<comment type="function">
    <text evidence="8">Involved in formation of the rod shape of the cell. May also contribute to regulation of formation of penicillin-binding proteins.</text>
</comment>
<sequence>MSLHVANGRWVVWLSLLVAMMFQIMPLPGLVEAWRPDWLLLVIIYWAMALPHRYNILTAWVLGVLLDILLGATLGIRAFAMSIVVYVVVLHFQRLRNFPMWQQALLVATQVALYNLIVFWVQFVTGTASFDITLFYPAFSCLIMWPWIFWILRRVRRLYKVR</sequence>
<evidence type="ECO:0000256" key="3">
    <source>
        <dbReference type="ARBA" id="ARBA00022475"/>
    </source>
</evidence>
<dbReference type="HOGENOM" id="CLU_119315_0_0_6"/>
<protein>
    <recommendedName>
        <fullName evidence="8">Rod shape-determining protein MreD</fullName>
    </recommendedName>
</protein>
<name>B8CI60_SHEPW</name>
<feature type="transmembrane region" description="Helical" evidence="9">
    <location>
        <begin position="104"/>
        <end position="122"/>
    </location>
</feature>
<organism evidence="10 11">
    <name type="scientific">Shewanella piezotolerans (strain WP3 / JCM 13877)</name>
    <dbReference type="NCBI Taxonomy" id="225849"/>
    <lineage>
        <taxon>Bacteria</taxon>
        <taxon>Pseudomonadati</taxon>
        <taxon>Pseudomonadota</taxon>
        <taxon>Gammaproteobacteria</taxon>
        <taxon>Alteromonadales</taxon>
        <taxon>Shewanellaceae</taxon>
        <taxon>Shewanella</taxon>
    </lineage>
</organism>
<evidence type="ECO:0000313" key="10">
    <source>
        <dbReference type="EMBL" id="ACJ27336.1"/>
    </source>
</evidence>
<evidence type="ECO:0000256" key="6">
    <source>
        <dbReference type="ARBA" id="ARBA00022989"/>
    </source>
</evidence>
<keyword evidence="7 8" id="KW-0472">Membrane</keyword>
<dbReference type="KEGG" id="swp:swp_0508"/>
<dbReference type="GO" id="GO:0005886">
    <property type="term" value="C:plasma membrane"/>
    <property type="evidence" value="ECO:0007669"/>
    <property type="project" value="UniProtKB-SubCell"/>
</dbReference>
<dbReference type="InterPro" id="IPR026034">
    <property type="entry name" value="MreD_proteobac"/>
</dbReference>
<dbReference type="AlphaFoldDB" id="B8CI60"/>
<evidence type="ECO:0000256" key="5">
    <source>
        <dbReference type="ARBA" id="ARBA00022960"/>
    </source>
</evidence>
<evidence type="ECO:0000256" key="2">
    <source>
        <dbReference type="ARBA" id="ARBA00007776"/>
    </source>
</evidence>
<evidence type="ECO:0000256" key="7">
    <source>
        <dbReference type="ARBA" id="ARBA00023136"/>
    </source>
</evidence>
<feature type="transmembrane region" description="Helical" evidence="9">
    <location>
        <begin position="38"/>
        <end position="62"/>
    </location>
</feature>
<dbReference type="Proteomes" id="UP000000753">
    <property type="component" value="Chromosome"/>
</dbReference>
<dbReference type="GO" id="GO:0008360">
    <property type="term" value="P:regulation of cell shape"/>
    <property type="evidence" value="ECO:0007669"/>
    <property type="project" value="UniProtKB-UniRule"/>
</dbReference>
<proteinExistence type="inferred from homology"/>
<keyword evidence="8" id="KW-0997">Cell inner membrane</keyword>
<dbReference type="OrthoDB" id="6647425at2"/>
<feature type="transmembrane region" description="Helical" evidence="9">
    <location>
        <begin position="12"/>
        <end position="31"/>
    </location>
</feature>
<dbReference type="eggNOG" id="COG2891">
    <property type="taxonomic scope" value="Bacteria"/>
</dbReference>
<dbReference type="RefSeq" id="WP_020910717.1">
    <property type="nucleotide sequence ID" value="NC_011566.1"/>
</dbReference>
<keyword evidence="4 9" id="KW-0812">Transmembrane</keyword>
<evidence type="ECO:0000256" key="9">
    <source>
        <dbReference type="SAM" id="Phobius"/>
    </source>
</evidence>
<dbReference type="EMBL" id="CP000472">
    <property type="protein sequence ID" value="ACJ27336.1"/>
    <property type="molecule type" value="Genomic_DNA"/>
</dbReference>
<dbReference type="STRING" id="225849.swp_0508"/>